<protein>
    <submittedName>
        <fullName evidence="1">Uncharacterized protein</fullName>
    </submittedName>
</protein>
<dbReference type="AlphaFoldDB" id="A0A517XU54"/>
<evidence type="ECO:0000313" key="2">
    <source>
        <dbReference type="Proteomes" id="UP000319576"/>
    </source>
</evidence>
<accession>A0A517XU54</accession>
<keyword evidence="2" id="KW-1185">Reference proteome</keyword>
<dbReference type="KEGG" id="uli:ETAA1_29470"/>
<evidence type="ECO:0000313" key="1">
    <source>
        <dbReference type="EMBL" id="QDU20984.1"/>
    </source>
</evidence>
<dbReference type="EMBL" id="CP036273">
    <property type="protein sequence ID" value="QDU20984.1"/>
    <property type="molecule type" value="Genomic_DNA"/>
</dbReference>
<reference evidence="1 2" key="1">
    <citation type="submission" date="2019-02" db="EMBL/GenBank/DDBJ databases">
        <title>Deep-cultivation of Planctomycetes and their phenomic and genomic characterization uncovers novel biology.</title>
        <authorList>
            <person name="Wiegand S."/>
            <person name="Jogler M."/>
            <person name="Boedeker C."/>
            <person name="Pinto D."/>
            <person name="Vollmers J."/>
            <person name="Rivas-Marin E."/>
            <person name="Kohn T."/>
            <person name="Peeters S.H."/>
            <person name="Heuer A."/>
            <person name="Rast P."/>
            <person name="Oberbeckmann S."/>
            <person name="Bunk B."/>
            <person name="Jeske O."/>
            <person name="Meyerdierks A."/>
            <person name="Storesund J.E."/>
            <person name="Kallscheuer N."/>
            <person name="Luecker S."/>
            <person name="Lage O.M."/>
            <person name="Pohl T."/>
            <person name="Merkel B.J."/>
            <person name="Hornburger P."/>
            <person name="Mueller R.-W."/>
            <person name="Bruemmer F."/>
            <person name="Labrenz M."/>
            <person name="Spormann A.M."/>
            <person name="Op den Camp H."/>
            <person name="Overmann J."/>
            <person name="Amann R."/>
            <person name="Jetten M.S.M."/>
            <person name="Mascher T."/>
            <person name="Medema M.H."/>
            <person name="Devos D.P."/>
            <person name="Kaster A.-K."/>
            <person name="Ovreas L."/>
            <person name="Rohde M."/>
            <person name="Galperin M.Y."/>
            <person name="Jogler C."/>
        </authorList>
    </citation>
    <scope>NUCLEOTIDE SEQUENCE [LARGE SCALE GENOMIC DNA]</scope>
    <source>
        <strain evidence="1 2">ETA_A1</strain>
    </source>
</reference>
<proteinExistence type="predicted"/>
<dbReference type="Proteomes" id="UP000319576">
    <property type="component" value="Chromosome"/>
</dbReference>
<name>A0A517XU54_9BACT</name>
<organism evidence="1 2">
    <name type="scientific">Urbifossiella limnaea</name>
    <dbReference type="NCBI Taxonomy" id="2528023"/>
    <lineage>
        <taxon>Bacteria</taxon>
        <taxon>Pseudomonadati</taxon>
        <taxon>Planctomycetota</taxon>
        <taxon>Planctomycetia</taxon>
        <taxon>Gemmatales</taxon>
        <taxon>Gemmataceae</taxon>
        <taxon>Urbifossiella</taxon>
    </lineage>
</organism>
<gene>
    <name evidence="1" type="ORF">ETAA1_29470</name>
</gene>
<dbReference type="RefSeq" id="WP_145239483.1">
    <property type="nucleotide sequence ID" value="NZ_CP036273.1"/>
</dbReference>
<sequence length="230" mass="25727">MPATTIKHPGATPAFLARVYQFERDRLTRIIPAAGNGYVLPAVWSPDHSVWRKLRSAAGARGLDPARYVRWCLDAPQVGYPPKVPEPNRLLEARRLDLYEGTLPTVRLEIAGQFRREKETARRNLTVRQQAHGQKPEFAQINVVADGGHLDLSPLFCYVLARDIGTNKLLRIARRLEGDALFQFGRDAEENAAVYGVDGHLPDGFTTRAAEFYASLIDAFAARHDRGVRT</sequence>